<dbReference type="InterPro" id="IPR018151">
    <property type="entry name" value="TF_GreA/GreB_CS"/>
</dbReference>
<name>A0A1M5RDI8_9BACI</name>
<dbReference type="InterPro" id="IPR036953">
    <property type="entry name" value="GreA/GreB_C_sf"/>
</dbReference>
<dbReference type="GO" id="GO:0032784">
    <property type="term" value="P:regulation of DNA-templated transcription elongation"/>
    <property type="evidence" value="ECO:0007669"/>
    <property type="project" value="InterPro"/>
</dbReference>
<keyword evidence="7" id="KW-0648">Protein biosynthesis</keyword>
<dbReference type="RefSeq" id="WP_073006937.1">
    <property type="nucleotide sequence ID" value="NZ_FQXD01000005.1"/>
</dbReference>
<accession>A0A1M5RDI8</accession>
<dbReference type="InterPro" id="IPR023459">
    <property type="entry name" value="Tscrpt_elong_fac_GreA/B_fam"/>
</dbReference>
<evidence type="ECO:0000256" key="3">
    <source>
        <dbReference type="ARBA" id="ARBA00023163"/>
    </source>
</evidence>
<dbReference type="Proteomes" id="UP000184079">
    <property type="component" value="Unassembled WGS sequence"/>
</dbReference>
<dbReference type="PIRSF" id="PIRSF006092">
    <property type="entry name" value="GreA_GreB"/>
    <property type="match status" value="1"/>
</dbReference>
<dbReference type="InterPro" id="IPR001437">
    <property type="entry name" value="Tscrpt_elong_fac_GreA/B_C"/>
</dbReference>
<dbReference type="GO" id="GO:0070063">
    <property type="term" value="F:RNA polymerase binding"/>
    <property type="evidence" value="ECO:0007669"/>
    <property type="project" value="InterPro"/>
</dbReference>
<reference evidence="8" key="1">
    <citation type="submission" date="2016-11" db="EMBL/GenBank/DDBJ databases">
        <authorList>
            <person name="Varghese N."/>
            <person name="Submissions S."/>
        </authorList>
    </citation>
    <scope>NUCLEOTIDE SEQUENCE [LARGE SCALE GENOMIC DNA]</scope>
    <source>
        <strain evidence="8">CGMCC 1.6496</strain>
    </source>
</reference>
<proteinExistence type="inferred from homology"/>
<evidence type="ECO:0000259" key="5">
    <source>
        <dbReference type="Pfam" id="PF01272"/>
    </source>
</evidence>
<dbReference type="SUPFAM" id="SSF46557">
    <property type="entry name" value="GreA transcript cleavage protein, N-terminal domain"/>
    <property type="match status" value="1"/>
</dbReference>
<dbReference type="SUPFAM" id="SSF54534">
    <property type="entry name" value="FKBP-like"/>
    <property type="match status" value="1"/>
</dbReference>
<dbReference type="Pfam" id="PF03449">
    <property type="entry name" value="GreA_GreB_N"/>
    <property type="match status" value="1"/>
</dbReference>
<dbReference type="GO" id="GO:0006354">
    <property type="term" value="P:DNA-templated transcription elongation"/>
    <property type="evidence" value="ECO:0007669"/>
    <property type="project" value="TreeGrafter"/>
</dbReference>
<sequence length="157" mass="17603">MKKTIPVTKAGYEELQEKWNTLKEEKLVEANKQVKAGRAFCDFHEDPEFDRSLDELNKIQEQISELESILARAEIIGEANSDVVQHGALVTFKEYPDGEEETFQVVSAAEVDAKKLQISDNSPIGRALLGRKINEEVSVETPAGTVKLLITKVQYKV</sequence>
<dbReference type="Gene3D" id="1.10.287.180">
    <property type="entry name" value="Transcription elongation factor, GreA/GreB, N-terminal domain"/>
    <property type="match status" value="1"/>
</dbReference>
<dbReference type="PANTHER" id="PTHR30437">
    <property type="entry name" value="TRANSCRIPTION ELONGATION FACTOR GREA"/>
    <property type="match status" value="1"/>
</dbReference>
<evidence type="ECO:0000256" key="1">
    <source>
        <dbReference type="ARBA" id="ARBA00008213"/>
    </source>
</evidence>
<feature type="domain" description="Transcription elongation factor GreA/GreB C-terminal" evidence="5">
    <location>
        <begin position="81"/>
        <end position="155"/>
    </location>
</feature>
<dbReference type="Gene3D" id="3.10.50.30">
    <property type="entry name" value="Transcription elongation factor, GreA/GreB, C-terminal domain"/>
    <property type="match status" value="1"/>
</dbReference>
<dbReference type="FunFam" id="3.10.50.30:FF:000001">
    <property type="entry name" value="Transcription elongation factor GreA"/>
    <property type="match status" value="1"/>
</dbReference>
<protein>
    <submittedName>
        <fullName evidence="7">Transcription elongation factor GreA</fullName>
    </submittedName>
</protein>
<evidence type="ECO:0000256" key="4">
    <source>
        <dbReference type="SAM" id="Coils"/>
    </source>
</evidence>
<dbReference type="PANTHER" id="PTHR30437:SF4">
    <property type="entry name" value="TRANSCRIPTION ELONGATION FACTOR GREA"/>
    <property type="match status" value="1"/>
</dbReference>
<dbReference type="InterPro" id="IPR036805">
    <property type="entry name" value="Tscrpt_elong_fac_GreA/B_N_sf"/>
</dbReference>
<dbReference type="InterPro" id="IPR022691">
    <property type="entry name" value="Tscrpt_elong_fac_GreA/B_N"/>
</dbReference>
<dbReference type="AlphaFoldDB" id="A0A1M5RDI8"/>
<dbReference type="Pfam" id="PF01272">
    <property type="entry name" value="GreA_GreB"/>
    <property type="match status" value="1"/>
</dbReference>
<keyword evidence="4" id="KW-0175">Coiled coil</keyword>
<dbReference type="GO" id="GO:0003746">
    <property type="term" value="F:translation elongation factor activity"/>
    <property type="evidence" value="ECO:0007669"/>
    <property type="project" value="UniProtKB-KW"/>
</dbReference>
<evidence type="ECO:0000256" key="2">
    <source>
        <dbReference type="ARBA" id="ARBA00023015"/>
    </source>
</evidence>
<comment type="similarity">
    <text evidence="1">Belongs to the GreA/GreB family.</text>
</comment>
<dbReference type="PROSITE" id="PS00830">
    <property type="entry name" value="GREAB_2"/>
    <property type="match status" value="1"/>
</dbReference>
<feature type="domain" description="Transcription elongation factor GreA/GreB N-terminal" evidence="6">
    <location>
        <begin position="5"/>
        <end position="75"/>
    </location>
</feature>
<evidence type="ECO:0000313" key="8">
    <source>
        <dbReference type="Proteomes" id="UP000184079"/>
    </source>
</evidence>
<evidence type="ECO:0000313" key="7">
    <source>
        <dbReference type="EMBL" id="SHH24407.1"/>
    </source>
</evidence>
<dbReference type="EMBL" id="FQXD01000005">
    <property type="protein sequence ID" value="SHH24407.1"/>
    <property type="molecule type" value="Genomic_DNA"/>
</dbReference>
<feature type="coiled-coil region" evidence="4">
    <location>
        <begin position="49"/>
        <end position="76"/>
    </location>
</feature>
<organism evidence="7 8">
    <name type="scientific">Virgibacillus chiguensis</name>
    <dbReference type="NCBI Taxonomy" id="411959"/>
    <lineage>
        <taxon>Bacteria</taxon>
        <taxon>Bacillati</taxon>
        <taxon>Bacillota</taxon>
        <taxon>Bacilli</taxon>
        <taxon>Bacillales</taxon>
        <taxon>Bacillaceae</taxon>
        <taxon>Virgibacillus</taxon>
    </lineage>
</organism>
<keyword evidence="7" id="KW-0251">Elongation factor</keyword>
<dbReference type="GO" id="GO:0003677">
    <property type="term" value="F:DNA binding"/>
    <property type="evidence" value="ECO:0007669"/>
    <property type="project" value="InterPro"/>
</dbReference>
<dbReference type="OrthoDB" id="2706995at2"/>
<gene>
    <name evidence="7" type="ORF">SAMN05421807_105119</name>
</gene>
<keyword evidence="3" id="KW-0804">Transcription</keyword>
<keyword evidence="8" id="KW-1185">Reference proteome</keyword>
<evidence type="ECO:0000259" key="6">
    <source>
        <dbReference type="Pfam" id="PF03449"/>
    </source>
</evidence>
<keyword evidence="2" id="KW-0805">Transcription regulation</keyword>